<name>A0A2S6GRU3_9PSEU</name>
<organism evidence="2 3">
    <name type="scientific">Actinokineospora auranticolor</name>
    <dbReference type="NCBI Taxonomy" id="155976"/>
    <lineage>
        <taxon>Bacteria</taxon>
        <taxon>Bacillati</taxon>
        <taxon>Actinomycetota</taxon>
        <taxon>Actinomycetes</taxon>
        <taxon>Pseudonocardiales</taxon>
        <taxon>Pseudonocardiaceae</taxon>
        <taxon>Actinokineospora</taxon>
    </lineage>
</organism>
<evidence type="ECO:0000313" key="2">
    <source>
        <dbReference type="EMBL" id="PPK67975.1"/>
    </source>
</evidence>
<dbReference type="OrthoDB" id="3385501at2"/>
<dbReference type="RefSeq" id="WP_104479254.1">
    <property type="nucleotide sequence ID" value="NZ_CP154825.1"/>
</dbReference>
<dbReference type="AlphaFoldDB" id="A0A2S6GRU3"/>
<evidence type="ECO:0000256" key="1">
    <source>
        <dbReference type="SAM" id="MobiDB-lite"/>
    </source>
</evidence>
<evidence type="ECO:0000313" key="3">
    <source>
        <dbReference type="Proteomes" id="UP000239203"/>
    </source>
</evidence>
<dbReference type="Pfam" id="PF10824">
    <property type="entry name" value="T7SS_ESX_EspC"/>
    <property type="match status" value="1"/>
</dbReference>
<dbReference type="GO" id="GO:0009306">
    <property type="term" value="P:protein secretion"/>
    <property type="evidence" value="ECO:0007669"/>
    <property type="project" value="InterPro"/>
</dbReference>
<keyword evidence="3" id="KW-1185">Reference proteome</keyword>
<protein>
    <submittedName>
        <fullName evidence="2">Excreted virulence factor EspC (Type VII ESX diderm)</fullName>
    </submittedName>
</protein>
<feature type="region of interest" description="Disordered" evidence="1">
    <location>
        <begin position="79"/>
        <end position="102"/>
    </location>
</feature>
<gene>
    <name evidence="2" type="ORF">CLV40_106207</name>
</gene>
<accession>A0A2S6GRU3</accession>
<comment type="caution">
    <text evidence="2">The sequence shown here is derived from an EMBL/GenBank/DDBJ whole genome shotgun (WGS) entry which is preliminary data.</text>
</comment>
<dbReference type="Proteomes" id="UP000239203">
    <property type="component" value="Unassembled WGS sequence"/>
</dbReference>
<reference evidence="2 3" key="1">
    <citation type="submission" date="2018-02" db="EMBL/GenBank/DDBJ databases">
        <title>Genomic Encyclopedia of Archaeal and Bacterial Type Strains, Phase II (KMG-II): from individual species to whole genera.</title>
        <authorList>
            <person name="Goeker M."/>
        </authorList>
    </citation>
    <scope>NUCLEOTIDE SEQUENCE [LARGE SCALE GENOMIC DNA]</scope>
    <source>
        <strain evidence="2 3">YU 961-1</strain>
    </source>
</reference>
<sequence length="102" mass="10669">MPDGYGVLTEELGAHAGRLDRLNDRLEQALEAANQVHLGDQAYGVICQFFVPIVHAVSQPGVDSISEAAQTLEATAGGVRATSGGYDNTERANTQPFAGGAR</sequence>
<dbReference type="InterPro" id="IPR022536">
    <property type="entry name" value="EspC"/>
</dbReference>
<dbReference type="EMBL" id="PTIX01000006">
    <property type="protein sequence ID" value="PPK67975.1"/>
    <property type="molecule type" value="Genomic_DNA"/>
</dbReference>
<proteinExistence type="predicted"/>